<evidence type="ECO:0000259" key="3">
    <source>
        <dbReference type="Pfam" id="PF00535"/>
    </source>
</evidence>
<name>A0A9X1R1Y6_9FLAO</name>
<keyword evidence="1 4" id="KW-0328">Glycosyltransferase</keyword>
<dbReference type="GO" id="GO:0016758">
    <property type="term" value="F:hexosyltransferase activity"/>
    <property type="evidence" value="ECO:0007669"/>
    <property type="project" value="UniProtKB-ARBA"/>
</dbReference>
<dbReference type="InterPro" id="IPR001173">
    <property type="entry name" value="Glyco_trans_2-like"/>
</dbReference>
<dbReference type="CDD" id="cd00761">
    <property type="entry name" value="Glyco_tranf_GTA_type"/>
    <property type="match status" value="1"/>
</dbReference>
<sequence length="340" mass="39572">MSLVSIVIPIYNAEEFLEKCLNSILEQSFREWELILINDGSTDRSLEICKAYQAKDTRFQVFSQPNAGPSAARNLGVEKSKTEYIAFVDADDWLDENYLKFLIEPLLSDSKIDMVICDYIELSKYNPNGNYLHHLPENLRNRKISSFDYANFLFTGVNGVLWGKIFKNSIIRNNNLKLDSRIRLSEDLIFILEYLIYTNYIFSISDNLYFYNRLQENNLSGLLKMSHINDLKLTNEAFMKLAPSLNINTENIIKMRTAELLKKLSYDTVLSKGIWSSSKKELKQISILTNRFNDLPIGNKKDEIHVFLLRNKQFLLDRVFVNAFESLNLARLMIKKNILK</sequence>
<keyword evidence="5" id="KW-1185">Reference proteome</keyword>
<dbReference type="InterPro" id="IPR029044">
    <property type="entry name" value="Nucleotide-diphossugar_trans"/>
</dbReference>
<keyword evidence="2 4" id="KW-0808">Transferase</keyword>
<feature type="domain" description="Glycosyltransferase 2-like" evidence="3">
    <location>
        <begin position="5"/>
        <end position="133"/>
    </location>
</feature>
<dbReference type="EC" id="2.4.-.-" evidence="4"/>
<organism evidence="4 5">
    <name type="scientific">Aequorivita xiaoshiensis</name>
    <dbReference type="NCBI Taxonomy" id="2874476"/>
    <lineage>
        <taxon>Bacteria</taxon>
        <taxon>Pseudomonadati</taxon>
        <taxon>Bacteroidota</taxon>
        <taxon>Flavobacteriia</taxon>
        <taxon>Flavobacteriales</taxon>
        <taxon>Flavobacteriaceae</taxon>
        <taxon>Aequorivita</taxon>
    </lineage>
</organism>
<accession>A0A9X1R1Y6</accession>
<evidence type="ECO:0000256" key="2">
    <source>
        <dbReference type="ARBA" id="ARBA00022679"/>
    </source>
</evidence>
<dbReference type="AlphaFoldDB" id="A0A9X1R1Y6"/>
<proteinExistence type="predicted"/>
<dbReference type="Gene3D" id="3.90.550.10">
    <property type="entry name" value="Spore Coat Polysaccharide Biosynthesis Protein SpsA, Chain A"/>
    <property type="match status" value="1"/>
</dbReference>
<gene>
    <name evidence="4" type="ORF">K8344_11065</name>
</gene>
<evidence type="ECO:0000313" key="5">
    <source>
        <dbReference type="Proteomes" id="UP001139462"/>
    </source>
</evidence>
<dbReference type="RefSeq" id="WP_237608746.1">
    <property type="nucleotide sequence ID" value="NZ_JAIRBB010000010.1"/>
</dbReference>
<comment type="caution">
    <text evidence="4">The sequence shown here is derived from an EMBL/GenBank/DDBJ whole genome shotgun (WGS) entry which is preliminary data.</text>
</comment>
<dbReference type="PANTHER" id="PTHR22916:SF51">
    <property type="entry name" value="GLYCOSYLTRANSFERASE EPSH-RELATED"/>
    <property type="match status" value="1"/>
</dbReference>
<dbReference type="SUPFAM" id="SSF53448">
    <property type="entry name" value="Nucleotide-diphospho-sugar transferases"/>
    <property type="match status" value="1"/>
</dbReference>
<dbReference type="Proteomes" id="UP001139462">
    <property type="component" value="Unassembled WGS sequence"/>
</dbReference>
<dbReference type="Pfam" id="PF00535">
    <property type="entry name" value="Glycos_transf_2"/>
    <property type="match status" value="1"/>
</dbReference>
<dbReference type="EMBL" id="JAIRBB010000010">
    <property type="protein sequence ID" value="MCG2431660.1"/>
    <property type="molecule type" value="Genomic_DNA"/>
</dbReference>
<reference evidence="4" key="1">
    <citation type="submission" date="2021-09" db="EMBL/GenBank/DDBJ databases">
        <title>Genome of Aequorivita sp. strain F64183.</title>
        <authorList>
            <person name="Wang Y."/>
        </authorList>
    </citation>
    <scope>NUCLEOTIDE SEQUENCE</scope>
    <source>
        <strain evidence="4">F64183</strain>
    </source>
</reference>
<dbReference type="PANTHER" id="PTHR22916">
    <property type="entry name" value="GLYCOSYLTRANSFERASE"/>
    <property type="match status" value="1"/>
</dbReference>
<protein>
    <submittedName>
        <fullName evidence="4">Glycosyltransferase</fullName>
        <ecNumber evidence="4">2.4.-.-</ecNumber>
    </submittedName>
</protein>
<evidence type="ECO:0000256" key="1">
    <source>
        <dbReference type="ARBA" id="ARBA00022676"/>
    </source>
</evidence>
<evidence type="ECO:0000313" key="4">
    <source>
        <dbReference type="EMBL" id="MCG2431660.1"/>
    </source>
</evidence>